<accession>A0AAU6TR81</accession>
<feature type="transmembrane region" description="Helical" evidence="1">
    <location>
        <begin position="438"/>
        <end position="461"/>
    </location>
</feature>
<feature type="transmembrane region" description="Helical" evidence="1">
    <location>
        <begin position="376"/>
        <end position="396"/>
    </location>
</feature>
<proteinExistence type="predicted"/>
<sequence length="712" mass="76129">MSLMDTFVQVFEFDTRQADSAFDRVQRSTDDIIDGMKQAQTAAQQGADSLGDVFTELWQSLQGLSGEHAVDFSTNAADVAEQTGAVKAQVDAVTDSLSELESQQAGSDAGWQDIQASLTGTEAGYQALVQAVAALSSDTAVLTDEESRGNAVRQLAGGIIKALQGDYRELGRIAEEAGKNSVAAGSSEVAAQKKVQDALSKTDVQYRKAGESVAGFAKKALAAVGLFMSASALVGESVARAAEIESLDKFGKKINVATADVDAFAGSVAELGGTREAAQSDMEAMAKSFGFAGNSMEKILRTADKVQGMKFDKAKATLGALGVSDDKTVELMMKGRKELERMMGVQKEYSGITRESIEQSVKFNKSMQSFKQSSGLLKNSFLEMVIPILATGLEWVSKFVGFCKENKTLITGFFIAVGIALATYYVPPMLAAAAATLAATWPIIAIIAVIALLAAAFALVYDDIMNFIDGNDSMIGRILDKYPGLKAVILALWDVFKKLFNFIIDVAVIVGKAAADAFNLIIDAGKSLWNWLLGFIKSLGNWGKSFQGVFDNVSNAVVGIFKWLWKQIEAYLGWINKGLNKIKEGWAAFKSWFGAGDDDIEVDQTVNRTVNEQGQIEYDMPPEKTISEEDAAKMAQAMTAHLYGVSNDPMNPVTSQAISNQSTTSNETNVSIGELKIETQATDAQGMAAGAKDALGSQLQDFGHQTNTGLGK</sequence>
<organism evidence="2">
    <name type="scientific">bacterium 19GA11TI05</name>
    <dbReference type="NCBI Taxonomy" id="2920688"/>
    <lineage>
        <taxon>Bacteria</taxon>
    </lineage>
</organism>
<dbReference type="EMBL" id="CP095362">
    <property type="protein sequence ID" value="XAG64328.1"/>
    <property type="molecule type" value="Genomic_DNA"/>
</dbReference>
<feature type="transmembrane region" description="Helical" evidence="1">
    <location>
        <begin position="408"/>
        <end position="426"/>
    </location>
</feature>
<reference evidence="2" key="1">
    <citation type="submission" date="2022-03" db="EMBL/GenBank/DDBJ databases">
        <title>Sea Food Isolates.</title>
        <authorList>
            <person name="Li c."/>
        </authorList>
    </citation>
    <scope>NUCLEOTIDE SEQUENCE</scope>
    <source>
        <strain evidence="2">19GA11TI05</strain>
    </source>
</reference>
<keyword evidence="1" id="KW-1133">Transmembrane helix</keyword>
<name>A0AAU6TR81_UNCXX</name>
<keyword evidence="1" id="KW-0472">Membrane</keyword>
<evidence type="ECO:0000256" key="1">
    <source>
        <dbReference type="SAM" id="Phobius"/>
    </source>
</evidence>
<dbReference type="AlphaFoldDB" id="A0AAU6TR81"/>
<keyword evidence="1" id="KW-0812">Transmembrane</keyword>
<gene>
    <name evidence="2" type="ORF">MRM81_12595</name>
</gene>
<protein>
    <submittedName>
        <fullName evidence="2">Uncharacterized protein</fullName>
    </submittedName>
</protein>
<evidence type="ECO:0000313" key="2">
    <source>
        <dbReference type="EMBL" id="XAG64328.1"/>
    </source>
</evidence>